<feature type="signal peptide" evidence="8">
    <location>
        <begin position="1"/>
        <end position="24"/>
    </location>
</feature>
<evidence type="ECO:0000256" key="3">
    <source>
        <dbReference type="ARBA" id="ARBA00011529"/>
    </source>
</evidence>
<protein>
    <recommendedName>
        <fullName evidence="4 7">Phosphate-binding protein PstS</fullName>
    </recommendedName>
</protein>
<evidence type="ECO:0000256" key="7">
    <source>
        <dbReference type="PIRNR" id="PIRNR002756"/>
    </source>
</evidence>
<dbReference type="PANTHER" id="PTHR42996:SF1">
    <property type="entry name" value="PHOSPHATE-BINDING PROTEIN PSTS"/>
    <property type="match status" value="1"/>
</dbReference>
<dbReference type="eggNOG" id="COG0226">
    <property type="taxonomic scope" value="Bacteria"/>
</dbReference>
<dbReference type="GO" id="GO:0043190">
    <property type="term" value="C:ATP-binding cassette (ABC) transporter complex"/>
    <property type="evidence" value="ECO:0007669"/>
    <property type="project" value="InterPro"/>
</dbReference>
<dbReference type="InterPro" id="IPR005673">
    <property type="entry name" value="ABC_phos-bd_PstS"/>
</dbReference>
<organism evidence="10 11">
    <name type="scientific">Endozoicomonas elysicola</name>
    <dbReference type="NCBI Taxonomy" id="305900"/>
    <lineage>
        <taxon>Bacteria</taxon>
        <taxon>Pseudomonadati</taxon>
        <taxon>Pseudomonadota</taxon>
        <taxon>Gammaproteobacteria</taxon>
        <taxon>Oceanospirillales</taxon>
        <taxon>Endozoicomonadaceae</taxon>
        <taxon>Endozoicomonas</taxon>
    </lineage>
</organism>
<dbReference type="Pfam" id="PF12849">
    <property type="entry name" value="PBP_like_2"/>
    <property type="match status" value="1"/>
</dbReference>
<keyword evidence="6 7" id="KW-0592">Phosphate transport</keyword>
<dbReference type="STRING" id="305900.GV64_16175"/>
<evidence type="ECO:0000256" key="5">
    <source>
        <dbReference type="ARBA" id="ARBA00022448"/>
    </source>
</evidence>
<comment type="subunit">
    <text evidence="3 7">The complex is composed of two ATP-binding proteins (PstB), two transmembrane proteins (PstC and PstA) and a solute-binding protein (PstS).</text>
</comment>
<dbReference type="InterPro" id="IPR050962">
    <property type="entry name" value="Phosphate-bind_PstS"/>
</dbReference>
<accession>A0A081KD30</accession>
<dbReference type="RefSeq" id="WP_026258541.1">
    <property type="nucleotide sequence ID" value="NZ_JOJP01000001.1"/>
</dbReference>
<keyword evidence="11" id="KW-1185">Reference proteome</keyword>
<dbReference type="NCBIfam" id="TIGR00975">
    <property type="entry name" value="3a0107s03"/>
    <property type="match status" value="1"/>
</dbReference>
<evidence type="ECO:0000256" key="4">
    <source>
        <dbReference type="ARBA" id="ARBA00021889"/>
    </source>
</evidence>
<comment type="similarity">
    <text evidence="2 7">Belongs to the PstS family.</text>
</comment>
<dbReference type="GO" id="GO:0035435">
    <property type="term" value="P:phosphate ion transmembrane transport"/>
    <property type="evidence" value="ECO:0007669"/>
    <property type="project" value="InterPro"/>
</dbReference>
<evidence type="ECO:0000256" key="8">
    <source>
        <dbReference type="SAM" id="SignalP"/>
    </source>
</evidence>
<dbReference type="SUPFAM" id="SSF53850">
    <property type="entry name" value="Periplasmic binding protein-like II"/>
    <property type="match status" value="1"/>
</dbReference>
<dbReference type="Gene3D" id="3.40.190.10">
    <property type="entry name" value="Periplasmic binding protein-like II"/>
    <property type="match status" value="2"/>
</dbReference>
<keyword evidence="8" id="KW-0732">Signal</keyword>
<dbReference type="InterPro" id="IPR024370">
    <property type="entry name" value="PBP_domain"/>
</dbReference>
<feature type="chain" id="PRO_5001758795" description="Phosphate-binding protein PstS" evidence="8">
    <location>
        <begin position="25"/>
        <end position="349"/>
    </location>
</feature>
<evidence type="ECO:0000256" key="2">
    <source>
        <dbReference type="ARBA" id="ARBA00008725"/>
    </source>
</evidence>
<reference evidence="10 11" key="1">
    <citation type="submission" date="2014-06" db="EMBL/GenBank/DDBJ databases">
        <title>Whole Genome Sequences of Three Symbiotic Endozoicomonas Bacteria.</title>
        <authorList>
            <person name="Neave M.J."/>
            <person name="Apprill A."/>
            <person name="Voolstra C.R."/>
        </authorList>
    </citation>
    <scope>NUCLEOTIDE SEQUENCE [LARGE SCALE GENOMIC DNA]</scope>
    <source>
        <strain evidence="10 11">DSM 22380</strain>
    </source>
</reference>
<keyword evidence="5 7" id="KW-0813">Transport</keyword>
<dbReference type="PIRSF" id="PIRSF002756">
    <property type="entry name" value="PstS"/>
    <property type="match status" value="1"/>
</dbReference>
<dbReference type="PANTHER" id="PTHR42996">
    <property type="entry name" value="PHOSPHATE-BINDING PROTEIN PSTS"/>
    <property type="match status" value="1"/>
</dbReference>
<dbReference type="EMBL" id="JOJP01000001">
    <property type="protein sequence ID" value="KEI72056.1"/>
    <property type="molecule type" value="Genomic_DNA"/>
</dbReference>
<sequence>MTFIKSVIVSSVLAAAAFSGAASAKSINGAGASFPHPVYAKWAEEYNQETGVKINYQAIGSGGGIRQITAKTVDFGATDAPLDQQRLNDEGMIQFPMVMGAIVPVVNIPGIEPGALKLTGDIVADIYMGKIKKWNDERITSINPDLKIPGQSIYVVHRSDGSGTTYNFTDYLSQVSETWKNDVGTNTDITWPKAATTIGANGNAGVANFVRRTRGSIGYVEYAFAKQNNLSHTQLASAEGKFLQPTMETFQAAAMNADWKNAPGFRLLLNNQPGADSWPMTAATFILMHKDQADAGKAREIIEFFDWSYENGAKMAESLDFIPMPESVIELVENTWKQQLSHKGTAIIQ</sequence>
<evidence type="ECO:0000259" key="9">
    <source>
        <dbReference type="Pfam" id="PF12849"/>
    </source>
</evidence>
<evidence type="ECO:0000313" key="11">
    <source>
        <dbReference type="Proteomes" id="UP000027997"/>
    </source>
</evidence>
<name>A0A081KD30_9GAMM</name>
<dbReference type="Proteomes" id="UP000027997">
    <property type="component" value="Unassembled WGS sequence"/>
</dbReference>
<feature type="domain" description="PBP" evidence="9">
    <location>
        <begin position="19"/>
        <end position="307"/>
    </location>
</feature>
<comment type="function">
    <text evidence="1 7">Part of the ABC transporter complex PstSACB involved in phosphate import.</text>
</comment>
<proteinExistence type="inferred from homology"/>
<dbReference type="CDD" id="cd13565">
    <property type="entry name" value="PBP2_PstS"/>
    <property type="match status" value="1"/>
</dbReference>
<dbReference type="GO" id="GO:0042301">
    <property type="term" value="F:phosphate ion binding"/>
    <property type="evidence" value="ECO:0007669"/>
    <property type="project" value="InterPro"/>
</dbReference>
<evidence type="ECO:0000256" key="1">
    <source>
        <dbReference type="ARBA" id="ARBA00002841"/>
    </source>
</evidence>
<dbReference type="NCBIfam" id="NF008171">
    <property type="entry name" value="PRK10918.1"/>
    <property type="match status" value="1"/>
</dbReference>
<gene>
    <name evidence="10" type="ORF">GV64_16175</name>
</gene>
<comment type="caution">
    <text evidence="10">The sequence shown here is derived from an EMBL/GenBank/DDBJ whole genome shotgun (WGS) entry which is preliminary data.</text>
</comment>
<evidence type="ECO:0000313" key="10">
    <source>
        <dbReference type="EMBL" id="KEI72056.1"/>
    </source>
</evidence>
<evidence type="ECO:0000256" key="6">
    <source>
        <dbReference type="ARBA" id="ARBA00022592"/>
    </source>
</evidence>
<dbReference type="AlphaFoldDB" id="A0A081KD30"/>